<keyword evidence="3" id="KW-0547">Nucleotide-binding</keyword>
<proteinExistence type="predicted"/>
<dbReference type="InterPro" id="IPR003439">
    <property type="entry name" value="ABC_transporter-like_ATP-bd"/>
</dbReference>
<dbReference type="InterPro" id="IPR027417">
    <property type="entry name" value="P-loop_NTPase"/>
</dbReference>
<evidence type="ECO:0000313" key="7">
    <source>
        <dbReference type="EMBL" id="KAE8126771.1"/>
    </source>
</evidence>
<evidence type="ECO:0000259" key="6">
    <source>
        <dbReference type="PROSITE" id="PS50893"/>
    </source>
</evidence>
<evidence type="ECO:0000256" key="3">
    <source>
        <dbReference type="ARBA" id="ARBA00022741"/>
    </source>
</evidence>
<dbReference type="GO" id="GO:0005524">
    <property type="term" value="F:ATP binding"/>
    <property type="evidence" value="ECO:0007669"/>
    <property type="project" value="UniProtKB-KW"/>
</dbReference>
<evidence type="ECO:0000256" key="2">
    <source>
        <dbReference type="ARBA" id="ARBA00022448"/>
    </source>
</evidence>
<feature type="domain" description="ABC transporter" evidence="6">
    <location>
        <begin position="12"/>
        <end position="246"/>
    </location>
</feature>
<dbReference type="GO" id="GO:0016887">
    <property type="term" value="F:ATP hydrolysis activity"/>
    <property type="evidence" value="ECO:0007669"/>
    <property type="project" value="InterPro"/>
</dbReference>
<comment type="subcellular location">
    <subcellularLocation>
        <location evidence="1">Cell membrane</location>
        <topology evidence="1">Peripheral membrane protein</topology>
    </subcellularLocation>
</comment>
<keyword evidence="5" id="KW-0046">Antibiotic resistance</keyword>
<dbReference type="AlphaFoldDB" id="A0A5N6S114"/>
<dbReference type="GO" id="GO:0005886">
    <property type="term" value="C:plasma membrane"/>
    <property type="evidence" value="ECO:0007669"/>
    <property type="project" value="UniProtKB-SubCell"/>
</dbReference>
<protein>
    <submittedName>
        <fullName evidence="7">ATP-binding cassette domain-containing protein</fullName>
    </submittedName>
</protein>
<dbReference type="PANTHER" id="PTHR42711">
    <property type="entry name" value="ABC TRANSPORTER ATP-BINDING PROTEIN"/>
    <property type="match status" value="1"/>
</dbReference>
<gene>
    <name evidence="7" type="ORF">DDE84_10340</name>
</gene>
<name>A0A5N6S114_9BIFI</name>
<evidence type="ECO:0000256" key="5">
    <source>
        <dbReference type="ARBA" id="ARBA00023251"/>
    </source>
</evidence>
<organism evidence="7 8">
    <name type="scientific">Bifidobacterium tibiigranuli</name>
    <dbReference type="NCBI Taxonomy" id="2172043"/>
    <lineage>
        <taxon>Bacteria</taxon>
        <taxon>Bacillati</taxon>
        <taxon>Actinomycetota</taxon>
        <taxon>Actinomycetes</taxon>
        <taxon>Bifidobacteriales</taxon>
        <taxon>Bifidobacteriaceae</taxon>
        <taxon>Bifidobacterium</taxon>
    </lineage>
</organism>
<dbReference type="PANTHER" id="PTHR42711:SF19">
    <property type="entry name" value="DOXORUBICIN RESISTANCE ATP-BINDING PROTEIN DRRA"/>
    <property type="match status" value="1"/>
</dbReference>
<dbReference type="OrthoDB" id="9804819at2"/>
<dbReference type="SUPFAM" id="SSF52540">
    <property type="entry name" value="P-loop containing nucleoside triphosphate hydrolases"/>
    <property type="match status" value="1"/>
</dbReference>
<dbReference type="InterPro" id="IPR017871">
    <property type="entry name" value="ABC_transporter-like_CS"/>
</dbReference>
<dbReference type="PROSITE" id="PS50893">
    <property type="entry name" value="ABC_TRANSPORTER_2"/>
    <property type="match status" value="1"/>
</dbReference>
<dbReference type="GO" id="GO:0046677">
    <property type="term" value="P:response to antibiotic"/>
    <property type="evidence" value="ECO:0007669"/>
    <property type="project" value="UniProtKB-KW"/>
</dbReference>
<dbReference type="RefSeq" id="WP_152581613.1">
    <property type="nucleotide sequence ID" value="NZ_JALCMD010000003.1"/>
</dbReference>
<reference evidence="7 8" key="1">
    <citation type="submission" date="2018-04" db="EMBL/GenBank/DDBJ databases">
        <authorList>
            <person name="Eckel V.P."/>
            <person name="Vogel R.F."/>
        </authorList>
    </citation>
    <scope>NUCLEOTIDE SEQUENCE [LARGE SCALE GENOMIC DNA]</scope>
    <source>
        <strain evidence="8">TMW 2.1764</strain>
    </source>
</reference>
<dbReference type="InterPro" id="IPR050763">
    <property type="entry name" value="ABC_transporter_ATP-binding"/>
</dbReference>
<evidence type="ECO:0000313" key="8">
    <source>
        <dbReference type="Proteomes" id="UP000325415"/>
    </source>
</evidence>
<dbReference type="Gene3D" id="3.40.50.300">
    <property type="entry name" value="P-loop containing nucleotide triphosphate hydrolases"/>
    <property type="match status" value="1"/>
</dbReference>
<keyword evidence="2" id="KW-0813">Transport</keyword>
<sequence>MEHIAQTPDPVLVVSDIHKSYGTGAKRKEVLKGLSLSIPAGSILSLLGANGAGKTTLVTMLSTLMLPTSGTASVCGYDIVRDAKQVRELISLTGQFAAVDAELTGRENLIFFARLRGLSTSAAKIRADELLERFRLADAARQLVGSYSGGMRRRLDIAASLIVKPRLLFLDEPTTGLDPLSRRELWDLVEELRDDGVAILLTTQYLDEAERLADTIVLLRDGRSVLEGSPAQVRSQFGSQICRLELDSHEQALRACSDILPARLGLPAESFTAEGLTVSFTAAGGADDLTRAIGALKDADANVDSATLAMPSLDDVFLDMAFEDSAGGGAAVKDNQTAGDAR</sequence>
<keyword evidence="8" id="KW-1185">Reference proteome</keyword>
<dbReference type="Pfam" id="PF00005">
    <property type="entry name" value="ABC_tran"/>
    <property type="match status" value="1"/>
</dbReference>
<dbReference type="GeneID" id="78128077"/>
<evidence type="ECO:0000256" key="4">
    <source>
        <dbReference type="ARBA" id="ARBA00022840"/>
    </source>
</evidence>
<dbReference type="SMART" id="SM00382">
    <property type="entry name" value="AAA"/>
    <property type="match status" value="1"/>
</dbReference>
<accession>A0A5N6S114</accession>
<keyword evidence="4 7" id="KW-0067">ATP-binding</keyword>
<dbReference type="PROSITE" id="PS00211">
    <property type="entry name" value="ABC_TRANSPORTER_1"/>
    <property type="match status" value="1"/>
</dbReference>
<dbReference type="Proteomes" id="UP000325415">
    <property type="component" value="Unassembled WGS sequence"/>
</dbReference>
<comment type="caution">
    <text evidence="7">The sequence shown here is derived from an EMBL/GenBank/DDBJ whole genome shotgun (WGS) entry which is preliminary data.</text>
</comment>
<evidence type="ECO:0000256" key="1">
    <source>
        <dbReference type="ARBA" id="ARBA00004202"/>
    </source>
</evidence>
<dbReference type="InterPro" id="IPR003593">
    <property type="entry name" value="AAA+_ATPase"/>
</dbReference>
<dbReference type="EMBL" id="QDAG01000011">
    <property type="protein sequence ID" value="KAE8126771.1"/>
    <property type="molecule type" value="Genomic_DNA"/>
</dbReference>